<dbReference type="AlphaFoldDB" id="A6X7W7"/>
<keyword evidence="2" id="KW-0614">Plasmid</keyword>
<organism evidence="2 3">
    <name type="scientific">Brucella anthropi (strain ATCC 49188 / DSM 6882 / CCUG 24695 / JCM 21032 / LMG 3331 / NBRC 15819 / NCTC 12168 / Alc 37)</name>
    <name type="common">Ochrobactrum anthropi</name>
    <dbReference type="NCBI Taxonomy" id="439375"/>
    <lineage>
        <taxon>Bacteria</taxon>
        <taxon>Pseudomonadati</taxon>
        <taxon>Pseudomonadota</taxon>
        <taxon>Alphaproteobacteria</taxon>
        <taxon>Hyphomicrobiales</taxon>
        <taxon>Brucellaceae</taxon>
        <taxon>Brucella/Ochrobactrum group</taxon>
        <taxon>Brucella</taxon>
    </lineage>
</organism>
<accession>A6X7W7</accession>
<sequence length="189" mass="20902">MRTPRPNFVVEYKTNRRQVKPRGTSIWGSLDLQAVARQIEVDGMVPGDLANAGTAPRSLTPDSASPVSILESQPEPHQHTLSSGGERMPEQSPDVGALDDQTTEAALMVPAQDDDSAKPVPGRAQVRKGRGAKRAPPIAPKLFRTEDDDTAPSVLALLEADNRYLKRLMMNKLREENEWMMSRLNRLPR</sequence>
<dbReference type="EMBL" id="CP000761">
    <property type="protein sequence ID" value="ABS17321.1"/>
    <property type="molecule type" value="Genomic_DNA"/>
</dbReference>
<proteinExistence type="predicted"/>
<dbReference type="Proteomes" id="UP000002301">
    <property type="component" value="Plasmid pOANT02"/>
</dbReference>
<reference evidence="2 3" key="1">
    <citation type="journal article" date="2011" name="J. Bacteriol.">
        <title>Genome of Ochrobactrum anthropi ATCC 49188 T, a versatile opportunistic pathogen and symbiont of several eukaryotic hosts.</title>
        <authorList>
            <person name="Chain P.S."/>
            <person name="Lang D.M."/>
            <person name="Comerci D.J."/>
            <person name="Malfatti S.A."/>
            <person name="Vergez L.M."/>
            <person name="Shin M."/>
            <person name="Ugalde R.A."/>
            <person name="Garcia E."/>
            <person name="Tolmasky M.E."/>
        </authorList>
    </citation>
    <scope>NUCLEOTIDE SEQUENCE [LARGE SCALE GENOMIC DNA]</scope>
    <source>
        <strain evidence="3">ATCC 49188 / DSM 6882 / CCUG 24695 / JCM 21032 / LMG 3331 / NBRC 15819 / NCTC 12168 / Alc 37</strain>
    </source>
</reference>
<dbReference type="HOGENOM" id="CLU_1348176_0_0_5"/>
<geneLocation type="plasmid" evidence="2 3">
    <name>pOANT02</name>
</geneLocation>
<gene>
    <name evidence="2" type="ordered locus">Oant_4731</name>
</gene>
<evidence type="ECO:0000313" key="2">
    <source>
        <dbReference type="EMBL" id="ABS17321.1"/>
    </source>
</evidence>
<protein>
    <submittedName>
        <fullName evidence="2">Uncharacterized protein</fullName>
    </submittedName>
</protein>
<keyword evidence="3" id="KW-1185">Reference proteome</keyword>
<name>A6X7W7_BRUA4</name>
<feature type="region of interest" description="Disordered" evidence="1">
    <location>
        <begin position="47"/>
        <end position="137"/>
    </location>
</feature>
<evidence type="ECO:0000256" key="1">
    <source>
        <dbReference type="SAM" id="MobiDB-lite"/>
    </source>
</evidence>
<evidence type="ECO:0000313" key="3">
    <source>
        <dbReference type="Proteomes" id="UP000002301"/>
    </source>
</evidence>
<dbReference type="KEGG" id="oan:Oant_4731"/>